<name>A0A7D7MKD4_PLAMR</name>
<organism evidence="1 2">
    <name type="scientific">Planococcus maritimus</name>
    <dbReference type="NCBI Taxonomy" id="192421"/>
    <lineage>
        <taxon>Bacteria</taxon>
        <taxon>Bacillati</taxon>
        <taxon>Bacillota</taxon>
        <taxon>Bacilli</taxon>
        <taxon>Bacillales</taxon>
        <taxon>Caryophanaceae</taxon>
        <taxon>Planococcus</taxon>
    </lineage>
</organism>
<evidence type="ECO:0000313" key="1">
    <source>
        <dbReference type="EMBL" id="QMT18888.1"/>
    </source>
</evidence>
<dbReference type="Proteomes" id="UP000514716">
    <property type="component" value="Chromosome"/>
</dbReference>
<gene>
    <name evidence="1" type="ORF">H1Q58_08005</name>
</gene>
<evidence type="ECO:0000313" key="2">
    <source>
        <dbReference type="Proteomes" id="UP000514716"/>
    </source>
</evidence>
<dbReference type="RefSeq" id="WP_182093339.1">
    <property type="nucleotide sequence ID" value="NZ_CP059540.1"/>
</dbReference>
<dbReference type="KEGG" id="pdec:H1Q58_08005"/>
<dbReference type="AlphaFoldDB" id="A0A7D7MKD4"/>
<accession>A0A7D7MKD4</accession>
<keyword evidence="2" id="KW-1185">Reference proteome</keyword>
<proteinExistence type="predicted"/>
<reference evidence="1 2" key="1">
    <citation type="submission" date="2020-07" db="EMBL/GenBank/DDBJ databases">
        <title>Screening of a cold-adapted Planococcus bacterium producing protease in traditional shrimp paste and protease identification by genome sequencing.</title>
        <authorList>
            <person name="Gao R."/>
            <person name="Leng W."/>
            <person name="Chu Q."/>
            <person name="Wu X."/>
            <person name="Liu H."/>
            <person name="Li X."/>
        </authorList>
    </citation>
    <scope>NUCLEOTIDE SEQUENCE [LARGE SCALE GENOMIC DNA]</scope>
    <source>
        <strain evidence="1 2">XJ11</strain>
    </source>
</reference>
<protein>
    <submittedName>
        <fullName evidence="1">Uncharacterized protein</fullName>
    </submittedName>
</protein>
<dbReference type="EMBL" id="CP059540">
    <property type="protein sequence ID" value="QMT18888.1"/>
    <property type="molecule type" value="Genomic_DNA"/>
</dbReference>
<sequence length="180" mass="20761">MEKLMVQATVSKEQAAGNVHRHRKNFIMRWNRLFGESEVLVSMELLYLPYWCYDYQYQSAEINKKISGKIAVETWKQHTAILPDNAQVLPLADGLSLLKASGSPDPEYARKQLYWEAFGREKKRKSIQIEMTDTNLLYVPYWIIYVEGKKVDIVVVDAMTGKIDLGMKEAVMHAIMASKE</sequence>